<feature type="transmembrane region" description="Helical" evidence="1">
    <location>
        <begin position="109"/>
        <end position="131"/>
    </location>
</feature>
<evidence type="ECO:0000313" key="2">
    <source>
        <dbReference type="EMBL" id="THF55546.1"/>
    </source>
</evidence>
<dbReference type="EMBL" id="SSNY01000011">
    <property type="protein sequence ID" value="THF55546.1"/>
    <property type="molecule type" value="Genomic_DNA"/>
</dbReference>
<dbReference type="PANTHER" id="PTHR32251:SF17">
    <property type="entry name" value="STEROID 5-ALPHA REDUCTASE C-TERMINAL DOMAIN-CONTAINING PROTEIN"/>
    <property type="match status" value="1"/>
</dbReference>
<reference evidence="2 3" key="1">
    <citation type="submission" date="2019-04" db="EMBL/GenBank/DDBJ databases">
        <title>Mesorhizobium composti sp. nov., isolated from compost.</title>
        <authorList>
            <person name="Lin S.-Y."/>
            <person name="Hameed A."/>
            <person name="Hsieh Y.-T."/>
            <person name="Young C.-C."/>
        </authorList>
    </citation>
    <scope>NUCLEOTIDE SEQUENCE [LARGE SCALE GENOMIC DNA]</scope>
    <source>
        <strain evidence="2 3">CC-YTH430</strain>
    </source>
</reference>
<dbReference type="Gene3D" id="1.20.120.1630">
    <property type="match status" value="1"/>
</dbReference>
<protein>
    <submittedName>
        <fullName evidence="2">DUF1295 domain-containing protein</fullName>
    </submittedName>
</protein>
<feature type="transmembrane region" description="Helical" evidence="1">
    <location>
        <begin position="37"/>
        <end position="55"/>
    </location>
</feature>
<dbReference type="Pfam" id="PF06966">
    <property type="entry name" value="DUF1295"/>
    <property type="match status" value="1"/>
</dbReference>
<gene>
    <name evidence="2" type="ORF">E6C48_18175</name>
</gene>
<sequence length="276" mass="30331">MTAPIVIVALAVCLSATMIGAWLIALRTGRSGWIDAIWSFATGAFGAAAAVIPLAESQISMRQVFVAILALFWSLRLGLHISIRTARGGDDPRYKQLREEWGGSFKRRLFWFLQIQALAALALALSIMLAAHNPAPGLGIADWTGFAVLIVAVAGETIADRQLSAFRSNPANKGKVCDVGLWGISRHPNYFFEWLGWLAYAIIAIDLKGAYPWGWLALAGPLLMYWLLVHASGIPPLEAHMLRSRGKAFRDYQQRVNAFWPGPQHWANARNNGGIR</sequence>
<feature type="transmembrane region" description="Helical" evidence="1">
    <location>
        <begin position="6"/>
        <end position="25"/>
    </location>
</feature>
<keyword evidence="1" id="KW-0812">Transmembrane</keyword>
<keyword evidence="1" id="KW-0472">Membrane</keyword>
<dbReference type="PROSITE" id="PS50244">
    <property type="entry name" value="S5A_REDUCTASE"/>
    <property type="match status" value="1"/>
</dbReference>
<name>A0ABY2Q5T6_9HYPH</name>
<feature type="transmembrane region" description="Helical" evidence="1">
    <location>
        <begin position="213"/>
        <end position="237"/>
    </location>
</feature>
<keyword evidence="1" id="KW-1133">Transmembrane helix</keyword>
<organism evidence="2 3">
    <name type="scientific">Ollibium composti</name>
    <dbReference type="NCBI Taxonomy" id="2675109"/>
    <lineage>
        <taxon>Bacteria</taxon>
        <taxon>Pseudomonadati</taxon>
        <taxon>Pseudomonadota</taxon>
        <taxon>Alphaproteobacteria</taxon>
        <taxon>Hyphomicrobiales</taxon>
        <taxon>Phyllobacteriaceae</taxon>
        <taxon>Ollibium</taxon>
    </lineage>
</organism>
<evidence type="ECO:0000313" key="3">
    <source>
        <dbReference type="Proteomes" id="UP000306441"/>
    </source>
</evidence>
<dbReference type="PANTHER" id="PTHR32251">
    <property type="entry name" value="3-OXO-5-ALPHA-STEROID 4-DEHYDROGENASE"/>
    <property type="match status" value="1"/>
</dbReference>
<keyword evidence="3" id="KW-1185">Reference proteome</keyword>
<evidence type="ECO:0000256" key="1">
    <source>
        <dbReference type="SAM" id="Phobius"/>
    </source>
</evidence>
<dbReference type="RefSeq" id="WP_136359585.1">
    <property type="nucleotide sequence ID" value="NZ_SSNY01000011.1"/>
</dbReference>
<accession>A0ABY2Q5T6</accession>
<proteinExistence type="predicted"/>
<feature type="transmembrane region" description="Helical" evidence="1">
    <location>
        <begin position="61"/>
        <end position="79"/>
    </location>
</feature>
<dbReference type="InterPro" id="IPR010721">
    <property type="entry name" value="UstE-like"/>
</dbReference>
<feature type="transmembrane region" description="Helical" evidence="1">
    <location>
        <begin position="137"/>
        <end position="159"/>
    </location>
</feature>
<feature type="transmembrane region" description="Helical" evidence="1">
    <location>
        <begin position="190"/>
        <end position="207"/>
    </location>
</feature>
<comment type="caution">
    <text evidence="2">The sequence shown here is derived from an EMBL/GenBank/DDBJ whole genome shotgun (WGS) entry which is preliminary data.</text>
</comment>
<dbReference type="Proteomes" id="UP000306441">
    <property type="component" value="Unassembled WGS sequence"/>
</dbReference>